<protein>
    <recommendedName>
        <fullName evidence="3">NAD/FAD-dependent oxidoreductase</fullName>
    </recommendedName>
</protein>
<comment type="caution">
    <text evidence="1">The sequence shown here is derived from an EMBL/GenBank/DDBJ whole genome shotgun (WGS) entry which is preliminary data.</text>
</comment>
<dbReference type="RefSeq" id="WP_036907971.1">
    <property type="nucleotide sequence ID" value="NZ_CP138967.1"/>
</dbReference>
<dbReference type="SUPFAM" id="SSF51905">
    <property type="entry name" value="FAD/NAD(P)-binding domain"/>
    <property type="match status" value="1"/>
</dbReference>
<dbReference type="AlphaFoldDB" id="A0A0A2BXH1"/>
<dbReference type="InterPro" id="IPR036188">
    <property type="entry name" value="FAD/NAD-bd_sf"/>
</dbReference>
<sequence>MTNIYDFTVIGAGISACTFASLLNKRFPDLSILLVEHGRRIGGRATTRKSRKNKILEYDHGLPSINFRERISEDILELISPLINSGKLLDISKDILFINEFGILSNAFTNNIIYRSSPFMANFCEEIINQSNNPKKINFLFQTLTKSIKRVNSLWEIKVNNGRHIKSKNLILSSSLIAHPRCLNLLKINSLPLRDAFIPGKDKVVDSLIKETRKLTYMIRKVYIFHVSNLSLSKNFNYQYLQIIFANVIREDSNFERIIFQRQSDGSIIIALHCSFINNLSEMKIDNITKSLISLFANYKIFLDLFLQASLIDKMDWRASQPLNHLLSKELQWSDSSKIGFCGDWFDMNSCVGVESAMISSLRLVNLVNRN</sequence>
<dbReference type="Gene3D" id="3.50.50.60">
    <property type="entry name" value="FAD/NAD(P)-binding domain"/>
    <property type="match status" value="1"/>
</dbReference>
<dbReference type="Proteomes" id="UP000030392">
    <property type="component" value="Unassembled WGS sequence"/>
</dbReference>
<gene>
    <name evidence="1" type="ORF">EV03_2301</name>
</gene>
<evidence type="ECO:0000313" key="1">
    <source>
        <dbReference type="EMBL" id="KGG18768.1"/>
    </source>
</evidence>
<dbReference type="PANTHER" id="PTHR16128:SF5">
    <property type="entry name" value="FAD_NAD(P)-BINDING OXIDOREDUCTASE FAMILY PROTEIN"/>
    <property type="match status" value="1"/>
</dbReference>
<evidence type="ECO:0008006" key="3">
    <source>
        <dbReference type="Google" id="ProtNLM"/>
    </source>
</evidence>
<organism evidence="1 2">
    <name type="scientific">Prochlorococcus marinus str. PAC1</name>
    <dbReference type="NCBI Taxonomy" id="59924"/>
    <lineage>
        <taxon>Bacteria</taxon>
        <taxon>Bacillati</taxon>
        <taxon>Cyanobacteriota</taxon>
        <taxon>Cyanophyceae</taxon>
        <taxon>Synechococcales</taxon>
        <taxon>Prochlorococcaceae</taxon>
        <taxon>Prochlorococcus</taxon>
    </lineage>
</organism>
<evidence type="ECO:0000313" key="2">
    <source>
        <dbReference type="Proteomes" id="UP000030392"/>
    </source>
</evidence>
<name>A0A0A2BXH1_PROMR</name>
<dbReference type="Gene3D" id="3.90.660.10">
    <property type="match status" value="1"/>
</dbReference>
<reference evidence="2" key="1">
    <citation type="journal article" date="2014" name="Sci. Data">
        <title>Genomes of diverse isolates of the marine cyanobacterium Prochlorococcus.</title>
        <authorList>
            <person name="Biller S."/>
            <person name="Berube P."/>
            <person name="Thompson J."/>
            <person name="Kelly L."/>
            <person name="Roggensack S."/>
            <person name="Awad L."/>
            <person name="Roache-Johnson K."/>
            <person name="Ding H."/>
            <person name="Giovannoni S.J."/>
            <person name="Moore L.R."/>
            <person name="Chisholm S.W."/>
        </authorList>
    </citation>
    <scope>NUCLEOTIDE SEQUENCE [LARGE SCALE GENOMIC DNA]</scope>
    <source>
        <strain evidence="2">PAC1</strain>
    </source>
</reference>
<dbReference type="Pfam" id="PF13450">
    <property type="entry name" value="NAD_binding_8"/>
    <property type="match status" value="1"/>
</dbReference>
<accession>A0A0A2BXH1</accession>
<proteinExistence type="predicted"/>
<dbReference type="EMBL" id="JNAX01000017">
    <property type="protein sequence ID" value="KGG18768.1"/>
    <property type="molecule type" value="Genomic_DNA"/>
</dbReference>
<dbReference type="PANTHER" id="PTHR16128">
    <property type="entry name" value="FAD/NAD(P)-BINDING OXIDOREDUCTASE FAMILY PROTEIN"/>
    <property type="match status" value="1"/>
</dbReference>